<accession>A0A198GKS9</accession>
<dbReference type="Pfam" id="PF13619">
    <property type="entry name" value="KTSC"/>
    <property type="match status" value="1"/>
</dbReference>
<reference evidence="2 3" key="1">
    <citation type="submission" date="2016-04" db="EMBL/GenBank/DDBJ databases">
        <title>ATOL: Assembling a taxonomically balanced genome-scale reconstruction of the evolutionary history of the Enterobacteriaceae.</title>
        <authorList>
            <person name="Plunkett G.III."/>
            <person name="Neeno-Eckwall E.C."/>
            <person name="Glasner J.D."/>
            <person name="Perna N.T."/>
        </authorList>
    </citation>
    <scope>NUCLEOTIDE SEQUENCE [LARGE SCALE GENOMIC DNA]</scope>
    <source>
        <strain evidence="2 3">ATCC 19692</strain>
    </source>
</reference>
<comment type="caution">
    <text evidence="2">The sequence shown here is derived from an EMBL/GenBank/DDBJ whole genome shotgun (WGS) entry which is preliminary data.</text>
</comment>
<name>A0A198GKS9_9GAMM</name>
<dbReference type="EMBL" id="LXEN01000015">
    <property type="protein sequence ID" value="OAT37424.1"/>
    <property type="molecule type" value="Genomic_DNA"/>
</dbReference>
<dbReference type="OrthoDB" id="8612029at2"/>
<keyword evidence="3" id="KW-1185">Reference proteome</keyword>
<dbReference type="Proteomes" id="UP000094023">
    <property type="component" value="Unassembled WGS sequence"/>
</dbReference>
<sequence>MVTYFLNTPDIDSIGYDEQSKILEIGYRIDGTHQYKEVPFIIYQRLTVAKNKQHYIKRHIDNIYSKSIKSAEPDHFYSKDSIMWG</sequence>
<dbReference type="InterPro" id="IPR025309">
    <property type="entry name" value="KTSC_dom"/>
</dbReference>
<evidence type="ECO:0000313" key="3">
    <source>
        <dbReference type="Proteomes" id="UP000094023"/>
    </source>
</evidence>
<organism evidence="2 3">
    <name type="scientific">Proteus myxofaciens ATCC 19692</name>
    <dbReference type="NCBI Taxonomy" id="1354337"/>
    <lineage>
        <taxon>Bacteria</taxon>
        <taxon>Pseudomonadati</taxon>
        <taxon>Pseudomonadota</taxon>
        <taxon>Gammaproteobacteria</taxon>
        <taxon>Enterobacterales</taxon>
        <taxon>Morganellaceae</taxon>
        <taxon>Proteus</taxon>
    </lineage>
</organism>
<dbReference type="AlphaFoldDB" id="A0A198GKS9"/>
<proteinExistence type="predicted"/>
<gene>
    <name evidence="2" type="ORF">M983_0381</name>
</gene>
<evidence type="ECO:0000313" key="2">
    <source>
        <dbReference type="EMBL" id="OAT37424.1"/>
    </source>
</evidence>
<dbReference type="RefSeq" id="WP_066746177.1">
    <property type="nucleotide sequence ID" value="NZ_LXEN01000015.1"/>
</dbReference>
<protein>
    <recommendedName>
        <fullName evidence="1">KTSC domain-containing protein</fullName>
    </recommendedName>
</protein>
<feature type="domain" description="KTSC" evidence="1">
    <location>
        <begin position="11"/>
        <end position="64"/>
    </location>
</feature>
<evidence type="ECO:0000259" key="1">
    <source>
        <dbReference type="Pfam" id="PF13619"/>
    </source>
</evidence>